<accession>A0A2R8ARW4</accession>
<feature type="signal peptide" evidence="1">
    <location>
        <begin position="1"/>
        <end position="19"/>
    </location>
</feature>
<proteinExistence type="predicted"/>
<keyword evidence="3" id="KW-1185">Reference proteome</keyword>
<dbReference type="EMBL" id="OMOI01000002">
    <property type="protein sequence ID" value="SPF78607.1"/>
    <property type="molecule type" value="Genomic_DNA"/>
</dbReference>
<name>A0A2R8ARW4_9RHOB</name>
<sequence length="152" mass="16283">MMRALIACLPLLFGTPALAQSVSECDWRAGAAVIAEPWPDNTRTYSNGKVRLAVLDTIEPAAAAFHLLVLSPPYSEVGDRQCRVVSLDGALGFSGMDISKIESDYDPARGLMFTLPAGLYNPETGGSNWRQLSITLNQATGQIITTLGDLAR</sequence>
<evidence type="ECO:0000256" key="1">
    <source>
        <dbReference type="SAM" id="SignalP"/>
    </source>
</evidence>
<keyword evidence="1" id="KW-0732">Signal</keyword>
<reference evidence="2 3" key="1">
    <citation type="submission" date="2018-03" db="EMBL/GenBank/DDBJ databases">
        <authorList>
            <person name="Keele B.F."/>
        </authorList>
    </citation>
    <scope>NUCLEOTIDE SEQUENCE [LARGE SCALE GENOMIC DNA]</scope>
    <source>
        <strain evidence="2 3">CECT 8811</strain>
    </source>
</reference>
<evidence type="ECO:0000313" key="3">
    <source>
        <dbReference type="Proteomes" id="UP000244911"/>
    </source>
</evidence>
<dbReference type="Proteomes" id="UP000244911">
    <property type="component" value="Unassembled WGS sequence"/>
</dbReference>
<protein>
    <submittedName>
        <fullName evidence="2">Uncharacterized protein</fullName>
    </submittedName>
</protein>
<feature type="chain" id="PRO_5015321975" evidence="1">
    <location>
        <begin position="20"/>
        <end position="152"/>
    </location>
</feature>
<organism evidence="2 3">
    <name type="scientific">Aliiroseovarius pelagivivens</name>
    <dbReference type="NCBI Taxonomy" id="1639690"/>
    <lineage>
        <taxon>Bacteria</taxon>
        <taxon>Pseudomonadati</taxon>
        <taxon>Pseudomonadota</taxon>
        <taxon>Alphaproteobacteria</taxon>
        <taxon>Rhodobacterales</taxon>
        <taxon>Paracoccaceae</taxon>
        <taxon>Aliiroseovarius</taxon>
    </lineage>
</organism>
<gene>
    <name evidence="2" type="ORF">ALP8811_02536</name>
</gene>
<evidence type="ECO:0000313" key="2">
    <source>
        <dbReference type="EMBL" id="SPF78607.1"/>
    </source>
</evidence>
<dbReference type="AlphaFoldDB" id="A0A2R8ARW4"/>